<feature type="coiled-coil region" evidence="1">
    <location>
        <begin position="39"/>
        <end position="84"/>
    </location>
</feature>
<keyword evidence="1" id="KW-0175">Coiled coil</keyword>
<protein>
    <submittedName>
        <fullName evidence="2">Uncharacterized protein</fullName>
    </submittedName>
</protein>
<reference evidence="2 3" key="1">
    <citation type="journal article" date="2008" name="Genome Biol.">
        <title>A genomic analysis of the archaeal system Ignicoccus hospitalis-Nanoarchaeum equitans.</title>
        <authorList>
            <person name="Podar M."/>
            <person name="Anderson I."/>
            <person name="Makarova K.S."/>
            <person name="Elkins J.G."/>
            <person name="Ivanova N."/>
            <person name="Wall M.A."/>
            <person name="Lykidis A."/>
            <person name="Mavromatis K."/>
            <person name="Sun H."/>
            <person name="Hudson M.E."/>
            <person name="Chen W."/>
            <person name="Deciu C."/>
            <person name="Hutchison D."/>
            <person name="Eads J.R."/>
            <person name="Anderson A."/>
            <person name="Fernandes F."/>
            <person name="Szeto E."/>
            <person name="Lapidus A."/>
            <person name="Kyrpides N.C."/>
            <person name="Saier M.H.Jr."/>
            <person name="Richardson P.M."/>
            <person name="Rachel R."/>
            <person name="Huber H."/>
            <person name="Eisen J.A."/>
            <person name="Koonin E.V."/>
            <person name="Keller M."/>
            <person name="Stetter K.O."/>
        </authorList>
    </citation>
    <scope>NUCLEOTIDE SEQUENCE [LARGE SCALE GENOMIC DNA]</scope>
    <source>
        <strain evidence="3">KIN4/I / DSM 18386 / JCM 14125</strain>
    </source>
</reference>
<organism evidence="2 3">
    <name type="scientific">Ignicoccus hospitalis (strain KIN4/I / DSM 18386 / JCM 14125)</name>
    <dbReference type="NCBI Taxonomy" id="453591"/>
    <lineage>
        <taxon>Archaea</taxon>
        <taxon>Thermoproteota</taxon>
        <taxon>Thermoprotei</taxon>
        <taxon>Desulfurococcales</taxon>
        <taxon>Desulfurococcaceae</taxon>
        <taxon>Ignicoccus</taxon>
    </lineage>
</organism>
<proteinExistence type="predicted"/>
<evidence type="ECO:0000256" key="1">
    <source>
        <dbReference type="SAM" id="Coils"/>
    </source>
</evidence>
<evidence type="ECO:0000313" key="3">
    <source>
        <dbReference type="Proteomes" id="UP000000262"/>
    </source>
</evidence>
<dbReference type="KEGG" id="iho:Igni_0666"/>
<evidence type="ECO:0000313" key="2">
    <source>
        <dbReference type="EMBL" id="ABU81848.1"/>
    </source>
</evidence>
<gene>
    <name evidence="2" type="ordered locus">Igni_0666</name>
</gene>
<dbReference type="Proteomes" id="UP000000262">
    <property type="component" value="Chromosome"/>
</dbReference>
<sequence length="116" mass="13270">MGLEELVMSIYDRMESKLKDIEAKNLQKVDDPEKLRAAIAKALEEVKKGREEMMELLESGSADLATIEQKINETLERAKQYLGKDYTGLRTAKATFSRCVNMYKKKVWPEIEKAVA</sequence>
<accession>A8AA96</accession>
<dbReference type="STRING" id="453591.Igni_0666"/>
<dbReference type="EMBL" id="CP000816">
    <property type="protein sequence ID" value="ABU81848.1"/>
    <property type="molecule type" value="Genomic_DNA"/>
</dbReference>
<dbReference type="AlphaFoldDB" id="A8AA96"/>
<keyword evidence="3" id="KW-1185">Reference proteome</keyword>
<dbReference type="HOGENOM" id="CLU_2091278_0_0_2"/>
<name>A8AA96_IGNH4</name>